<accession>A0ABT8YEP2</accession>
<feature type="signal peptide" evidence="1">
    <location>
        <begin position="1"/>
        <end position="21"/>
    </location>
</feature>
<evidence type="ECO:0000259" key="2">
    <source>
        <dbReference type="Pfam" id="PF07589"/>
    </source>
</evidence>
<feature type="chain" id="PRO_5046392791" evidence="1">
    <location>
        <begin position="22"/>
        <end position="189"/>
    </location>
</feature>
<feature type="domain" description="Ice-binding protein C-terminal" evidence="2">
    <location>
        <begin position="158"/>
        <end position="182"/>
    </location>
</feature>
<evidence type="ECO:0000256" key="1">
    <source>
        <dbReference type="SAM" id="SignalP"/>
    </source>
</evidence>
<keyword evidence="4" id="KW-1185">Reference proteome</keyword>
<dbReference type="Pfam" id="PF07589">
    <property type="entry name" value="PEP-CTERM"/>
    <property type="match status" value="1"/>
</dbReference>
<evidence type="ECO:0000313" key="4">
    <source>
        <dbReference type="Proteomes" id="UP001169764"/>
    </source>
</evidence>
<comment type="caution">
    <text evidence="3">The sequence shown here is derived from an EMBL/GenBank/DDBJ whole genome shotgun (WGS) entry which is preliminary data.</text>
</comment>
<dbReference type="Proteomes" id="UP001169764">
    <property type="component" value="Unassembled WGS sequence"/>
</dbReference>
<dbReference type="EMBL" id="JAUOTP010000012">
    <property type="protein sequence ID" value="MDO6416841.1"/>
    <property type="molecule type" value="Genomic_DNA"/>
</dbReference>
<gene>
    <name evidence="3" type="ORF">Q4F19_20830</name>
</gene>
<organism evidence="3 4">
    <name type="scientific">Sphingomonas natans</name>
    <dbReference type="NCBI Taxonomy" id="3063330"/>
    <lineage>
        <taxon>Bacteria</taxon>
        <taxon>Pseudomonadati</taxon>
        <taxon>Pseudomonadota</taxon>
        <taxon>Alphaproteobacteria</taxon>
        <taxon>Sphingomonadales</taxon>
        <taxon>Sphingomonadaceae</taxon>
        <taxon>Sphingomonas</taxon>
    </lineage>
</organism>
<sequence>MRASGFAALVGACLAAVPAQAVVATYQTNFVADFTAVAGAPVPSATGAYKVTYNSDTRALTLVGFVLNVGAKSYGLADVIASATPSDSFYYPYVLLSGTLNGTSASGGTYDFSIGIDGPNRTLMDVGYATPDTRGFYVSRSFTLSAYNPSALPVPGASVPEPAGWALMIAGFGLTGAAMRRRRARVAFG</sequence>
<dbReference type="InterPro" id="IPR013424">
    <property type="entry name" value="Ice-binding_C"/>
</dbReference>
<name>A0ABT8YEP2_9SPHN</name>
<evidence type="ECO:0000313" key="3">
    <source>
        <dbReference type="EMBL" id="MDO6416841.1"/>
    </source>
</evidence>
<reference evidence="3" key="1">
    <citation type="submission" date="2023-07" db="EMBL/GenBank/DDBJ databases">
        <authorList>
            <person name="Kim M."/>
        </authorList>
    </citation>
    <scope>NUCLEOTIDE SEQUENCE</scope>
    <source>
        <strain evidence="3">BIUV-7</strain>
    </source>
</reference>
<protein>
    <submittedName>
        <fullName evidence="3">PEPxxWA-CTERM sorting domain-containing protein</fullName>
    </submittedName>
</protein>
<keyword evidence="1" id="KW-0732">Signal</keyword>
<proteinExistence type="predicted"/>
<dbReference type="NCBIfam" id="TIGR02595">
    <property type="entry name" value="PEP_CTERM"/>
    <property type="match status" value="1"/>
</dbReference>
<dbReference type="RefSeq" id="WP_303546723.1">
    <property type="nucleotide sequence ID" value="NZ_JAUOTP010000012.1"/>
</dbReference>
<dbReference type="NCBIfam" id="NF035944">
    <property type="entry name" value="PEPxxWA-CTERM"/>
    <property type="match status" value="1"/>
</dbReference>